<dbReference type="EMBL" id="JAKKPZ010000740">
    <property type="protein sequence ID" value="KAI1692596.1"/>
    <property type="molecule type" value="Genomic_DNA"/>
</dbReference>
<protein>
    <submittedName>
        <fullName evidence="1">Uncharacterized protein</fullName>
    </submittedName>
</protein>
<proteinExistence type="predicted"/>
<gene>
    <name evidence="1" type="ORF">DdX_21166</name>
</gene>
<accession>A0AAD4MK42</accession>
<evidence type="ECO:0000313" key="2">
    <source>
        <dbReference type="Proteomes" id="UP001201812"/>
    </source>
</evidence>
<dbReference type="AlphaFoldDB" id="A0AAD4MK42"/>
<keyword evidence="2" id="KW-1185">Reference proteome</keyword>
<sequence length="84" mass="9849">MGLKSRNEYQLVESAKGTVEDREIVEKLKRNFAEFIVEEDQYEERRSTNQVIGFINNDIGKKLTLYVEIIKYGGLDFFIKITNL</sequence>
<name>A0AAD4MK42_9BILA</name>
<dbReference type="Proteomes" id="UP001201812">
    <property type="component" value="Unassembled WGS sequence"/>
</dbReference>
<comment type="caution">
    <text evidence="1">The sequence shown here is derived from an EMBL/GenBank/DDBJ whole genome shotgun (WGS) entry which is preliminary data.</text>
</comment>
<organism evidence="1 2">
    <name type="scientific">Ditylenchus destructor</name>
    <dbReference type="NCBI Taxonomy" id="166010"/>
    <lineage>
        <taxon>Eukaryota</taxon>
        <taxon>Metazoa</taxon>
        <taxon>Ecdysozoa</taxon>
        <taxon>Nematoda</taxon>
        <taxon>Chromadorea</taxon>
        <taxon>Rhabditida</taxon>
        <taxon>Tylenchina</taxon>
        <taxon>Tylenchomorpha</taxon>
        <taxon>Sphaerularioidea</taxon>
        <taxon>Anguinidae</taxon>
        <taxon>Anguininae</taxon>
        <taxon>Ditylenchus</taxon>
    </lineage>
</organism>
<evidence type="ECO:0000313" key="1">
    <source>
        <dbReference type="EMBL" id="KAI1692596.1"/>
    </source>
</evidence>
<reference evidence="1" key="1">
    <citation type="submission" date="2022-01" db="EMBL/GenBank/DDBJ databases">
        <title>Genome Sequence Resource for Two Populations of Ditylenchus destructor, the Migratory Endoparasitic Phytonematode.</title>
        <authorList>
            <person name="Zhang H."/>
            <person name="Lin R."/>
            <person name="Xie B."/>
        </authorList>
    </citation>
    <scope>NUCLEOTIDE SEQUENCE</scope>
    <source>
        <strain evidence="1">BazhouSP</strain>
    </source>
</reference>